<feature type="chain" id="PRO_5038479694" description="Lipocalin-like domain-containing protein" evidence="2">
    <location>
        <begin position="20"/>
        <end position="153"/>
    </location>
</feature>
<comment type="caution">
    <text evidence="3">The sequence shown here is derived from an EMBL/GenBank/DDBJ whole genome shotgun (WGS) entry which is preliminary data.</text>
</comment>
<dbReference type="OrthoDB" id="4568958at2"/>
<feature type="region of interest" description="Disordered" evidence="1">
    <location>
        <begin position="113"/>
        <end position="153"/>
    </location>
</feature>
<reference evidence="3 4" key="1">
    <citation type="submission" date="2018-05" db="EMBL/GenBank/DDBJ databases">
        <title>Genomic Encyclopedia of Type Strains, Phase IV (KMG-IV): sequencing the most valuable type-strain genomes for metagenomic binning, comparative biology and taxonomic classification.</title>
        <authorList>
            <person name="Goeker M."/>
        </authorList>
    </citation>
    <scope>NUCLEOTIDE SEQUENCE [LARGE SCALE GENOMIC DNA]</scope>
    <source>
        <strain evidence="3 4">DSM 44704</strain>
    </source>
</reference>
<accession>A0A318K7H8</accession>
<dbReference type="RefSeq" id="WP_040740630.1">
    <property type="nucleotide sequence ID" value="NZ_QJKF01000011.1"/>
</dbReference>
<evidence type="ECO:0008006" key="5">
    <source>
        <dbReference type="Google" id="ProtNLM"/>
    </source>
</evidence>
<proteinExistence type="predicted"/>
<dbReference type="EMBL" id="QJKF01000011">
    <property type="protein sequence ID" value="PXX59748.1"/>
    <property type="molecule type" value="Genomic_DNA"/>
</dbReference>
<dbReference type="AlphaFoldDB" id="A0A318K7H8"/>
<keyword evidence="2" id="KW-0732">Signal</keyword>
<protein>
    <recommendedName>
        <fullName evidence="5">Lipocalin-like domain-containing protein</fullName>
    </recommendedName>
</protein>
<evidence type="ECO:0000313" key="3">
    <source>
        <dbReference type="EMBL" id="PXX59748.1"/>
    </source>
</evidence>
<feature type="compositionally biased region" description="Polar residues" evidence="1">
    <location>
        <begin position="136"/>
        <end position="153"/>
    </location>
</feature>
<feature type="signal peptide" evidence="2">
    <location>
        <begin position="1"/>
        <end position="19"/>
    </location>
</feature>
<dbReference type="Proteomes" id="UP000247569">
    <property type="component" value="Unassembled WGS sequence"/>
</dbReference>
<sequence length="153" mass="16127">MTKTLLLLLAGLAATAVPAQPASAEPIEFLPVGTWTGLVKVSEDPPHESILKFTASGKVCLTFGHPGEATGTGTGTWQPAGYNRFTFQLTHDVYLPDGTLAAYVAVQHTANQKRDKFSSSGDTQVTDPQGNPVRSGPSSIEATRSSYSTPHCP</sequence>
<evidence type="ECO:0000313" key="4">
    <source>
        <dbReference type="Proteomes" id="UP000247569"/>
    </source>
</evidence>
<keyword evidence="4" id="KW-1185">Reference proteome</keyword>
<name>A0A318K7H8_9NOCA</name>
<feature type="compositionally biased region" description="Polar residues" evidence="1">
    <location>
        <begin position="118"/>
        <end position="129"/>
    </location>
</feature>
<gene>
    <name evidence="3" type="ORF">DFR70_111132</name>
</gene>
<organism evidence="3 4">
    <name type="scientific">Nocardia tenerifensis</name>
    <dbReference type="NCBI Taxonomy" id="228006"/>
    <lineage>
        <taxon>Bacteria</taxon>
        <taxon>Bacillati</taxon>
        <taxon>Actinomycetota</taxon>
        <taxon>Actinomycetes</taxon>
        <taxon>Mycobacteriales</taxon>
        <taxon>Nocardiaceae</taxon>
        <taxon>Nocardia</taxon>
    </lineage>
</organism>
<evidence type="ECO:0000256" key="1">
    <source>
        <dbReference type="SAM" id="MobiDB-lite"/>
    </source>
</evidence>
<evidence type="ECO:0000256" key="2">
    <source>
        <dbReference type="SAM" id="SignalP"/>
    </source>
</evidence>